<dbReference type="Proteomes" id="UP000003824">
    <property type="component" value="Unassembled WGS sequence"/>
</dbReference>
<dbReference type="GO" id="GO:0020037">
    <property type="term" value="F:heme binding"/>
    <property type="evidence" value="ECO:0007669"/>
    <property type="project" value="InterPro"/>
</dbReference>
<reference evidence="2" key="1">
    <citation type="submission" date="2008-12" db="EMBL/GenBank/DDBJ databases">
        <title>Annotation of Streptomyces ghanaensis ATCC 14672.</title>
        <authorList>
            <consortium name="The Broad Institute Genome Sequencing Platform"/>
            <consortium name="Broad Institute Microbial Sequencing Center"/>
            <person name="Fischbach M."/>
            <person name="Ward D."/>
            <person name="Young S."/>
            <person name="Kodira C.D."/>
            <person name="Zeng Q."/>
            <person name="Koehrsen M."/>
            <person name="Godfrey P."/>
            <person name="Alvarado L."/>
            <person name="Berlin A.M."/>
            <person name="Borenstein D."/>
            <person name="Chen Z."/>
            <person name="Engels R."/>
            <person name="Freedman E."/>
            <person name="Gellesch M."/>
            <person name="Goldberg J."/>
            <person name="Griggs A."/>
            <person name="Gujja S."/>
            <person name="Heiman D.I."/>
            <person name="Hepburn T.A."/>
            <person name="Howarth C."/>
            <person name="Jen D."/>
            <person name="Larson L."/>
            <person name="Lewis B."/>
            <person name="Mehta T."/>
            <person name="Park D."/>
            <person name="Pearson M."/>
            <person name="Roberts A."/>
            <person name="Saif S."/>
            <person name="Shea T.D."/>
            <person name="Shenoy N."/>
            <person name="Sisk P."/>
            <person name="Stolte C."/>
            <person name="Sykes S.N."/>
            <person name="Walk T."/>
            <person name="White J."/>
            <person name="Yandava C."/>
            <person name="Straight P."/>
            <person name="Clardy J."/>
            <person name="Hung D."/>
            <person name="Kolter R."/>
            <person name="Mekalanos J."/>
            <person name="Walker S."/>
            <person name="Walsh C.T."/>
            <person name="Wieland B.L.C."/>
            <person name="Ilzarbe M."/>
            <person name="Galagan J."/>
            <person name="Nusbaum C."/>
            <person name="Birren B."/>
        </authorList>
    </citation>
    <scope>NUCLEOTIDE SEQUENCE [LARGE SCALE GENOMIC DNA]</scope>
    <source>
        <strain evidence="2">ATCC 14672 / DSM 40746 / JCM 4963 / KCTC 9882 / NRRL B-12104 / FH 1290</strain>
    </source>
</reference>
<dbReference type="PANTHER" id="PTHR24301">
    <property type="entry name" value="THROMBOXANE-A SYNTHASE"/>
    <property type="match status" value="1"/>
</dbReference>
<dbReference type="InterPro" id="IPR001128">
    <property type="entry name" value="Cyt_P450"/>
</dbReference>
<dbReference type="Gene3D" id="1.10.630.10">
    <property type="entry name" value="Cytochrome P450"/>
    <property type="match status" value="1"/>
</dbReference>
<dbReference type="eggNOG" id="COG2124">
    <property type="taxonomic scope" value="Bacteria"/>
</dbReference>
<proteinExistence type="predicted"/>
<protein>
    <submittedName>
        <fullName evidence="1">Predicted protein</fullName>
    </submittedName>
</protein>
<evidence type="ECO:0000313" key="2">
    <source>
        <dbReference type="Proteomes" id="UP000003824"/>
    </source>
</evidence>
<accession>D5ZST1</accession>
<evidence type="ECO:0000313" key="1">
    <source>
        <dbReference type="EMBL" id="EFE64802.2"/>
    </source>
</evidence>
<dbReference type="EMBL" id="DS999641">
    <property type="protein sequence ID" value="EFE64802.2"/>
    <property type="molecule type" value="Genomic_DNA"/>
</dbReference>
<dbReference type="AlphaFoldDB" id="D5ZST1"/>
<gene>
    <name evidence="1" type="ORF">SSFG_00059</name>
</gene>
<dbReference type="SUPFAM" id="SSF48264">
    <property type="entry name" value="Cytochrome P450"/>
    <property type="match status" value="1"/>
</dbReference>
<name>D5ZST1_STRV1</name>
<organism evidence="1 2">
    <name type="scientific">Streptomyces viridosporus (strain ATCC 14672 / DSM 40746 / JCM 4963 / KCTC 9882 / NRRL B-12104 / FH 1290)</name>
    <name type="common">Streptomyces ghanaensis</name>
    <dbReference type="NCBI Taxonomy" id="566461"/>
    <lineage>
        <taxon>Bacteria</taxon>
        <taxon>Bacillati</taxon>
        <taxon>Actinomycetota</taxon>
        <taxon>Actinomycetes</taxon>
        <taxon>Kitasatosporales</taxon>
        <taxon>Streptomycetaceae</taxon>
        <taxon>Streptomyces</taxon>
    </lineage>
</organism>
<dbReference type="GO" id="GO:0004497">
    <property type="term" value="F:monooxygenase activity"/>
    <property type="evidence" value="ECO:0007669"/>
    <property type="project" value="InterPro"/>
</dbReference>
<dbReference type="Pfam" id="PF00067">
    <property type="entry name" value="p450"/>
    <property type="match status" value="1"/>
</dbReference>
<dbReference type="GO" id="GO:0005506">
    <property type="term" value="F:iron ion binding"/>
    <property type="evidence" value="ECO:0007669"/>
    <property type="project" value="InterPro"/>
</dbReference>
<dbReference type="InterPro" id="IPR036396">
    <property type="entry name" value="Cyt_P450_sf"/>
</dbReference>
<dbReference type="PANTHER" id="PTHR24301:SF2">
    <property type="entry name" value="THROMBOXANE-A SYNTHASE"/>
    <property type="match status" value="1"/>
</dbReference>
<sequence>MTCSPQRDGTSGRAVARPVLRQMGGRPMFLDRKSLWPQLRRWEEQAADRDGPFRLRFGTFFVADADAARAVLVDSASNYLPQSGFYRLGPKPLPQAVRSEASRELLRALARHDLASSFDLGSALDEVSDGRGRLRHQRWGVEMVRRYFAPVIAHQRHTEINALVDAYVTSSVVADDIVGHVLRRSHRTVPAVRAGLAEQLGRLSAREGGAQDLVDLVLGLPGELSPGDRAQLLQRLVLSTVGFTGVTLEWVVMLGIRHGYDTPVVRQEQVHRLVREALRLYPTAWRLIRVAAADHEVAGARVHEGEHILIGTHAIHRSAAVWNRPLDFRPSRWEQPTDDQRRSYLPFGKGDGMCPANGFAVKALEHLGHLILRGHRGHVRLHTRKPHVRTLLAPPAGWTRLTPAATPEP</sequence>
<dbReference type="GO" id="GO:0016705">
    <property type="term" value="F:oxidoreductase activity, acting on paired donors, with incorporation or reduction of molecular oxygen"/>
    <property type="evidence" value="ECO:0007669"/>
    <property type="project" value="InterPro"/>
</dbReference>